<evidence type="ECO:0000259" key="3">
    <source>
        <dbReference type="PROSITE" id="PS50830"/>
    </source>
</evidence>
<dbReference type="SMART" id="SM00894">
    <property type="entry name" value="Excalibur"/>
    <property type="match status" value="1"/>
</dbReference>
<dbReference type="RefSeq" id="WP_204048914.1">
    <property type="nucleotide sequence ID" value="NZ_BOOF01000014.1"/>
</dbReference>
<evidence type="ECO:0000256" key="1">
    <source>
        <dbReference type="SAM" id="MobiDB-lite"/>
    </source>
</evidence>
<feature type="region of interest" description="Disordered" evidence="1">
    <location>
        <begin position="232"/>
        <end position="323"/>
    </location>
</feature>
<evidence type="ECO:0000256" key="2">
    <source>
        <dbReference type="SAM" id="SignalP"/>
    </source>
</evidence>
<dbReference type="Gene3D" id="2.40.50.90">
    <property type="match status" value="1"/>
</dbReference>
<dbReference type="Pfam" id="PF05901">
    <property type="entry name" value="Excalibur"/>
    <property type="match status" value="1"/>
</dbReference>
<feature type="compositionally biased region" description="Low complexity" evidence="1">
    <location>
        <begin position="48"/>
        <end position="87"/>
    </location>
</feature>
<organism evidence="4 5">
    <name type="scientific">Microbispora siamensis</name>
    <dbReference type="NCBI Taxonomy" id="564413"/>
    <lineage>
        <taxon>Bacteria</taxon>
        <taxon>Bacillati</taxon>
        <taxon>Actinomycetota</taxon>
        <taxon>Actinomycetes</taxon>
        <taxon>Streptosporangiales</taxon>
        <taxon>Streptosporangiaceae</taxon>
        <taxon>Microbispora</taxon>
    </lineage>
</organism>
<dbReference type="InterPro" id="IPR035437">
    <property type="entry name" value="SNase_OB-fold_sf"/>
</dbReference>
<dbReference type="SUPFAM" id="SSF50199">
    <property type="entry name" value="Staphylococcal nuclease"/>
    <property type="match status" value="1"/>
</dbReference>
<name>A0ABQ4GL97_9ACTN</name>
<evidence type="ECO:0000313" key="4">
    <source>
        <dbReference type="EMBL" id="GIH62207.1"/>
    </source>
</evidence>
<feature type="chain" id="PRO_5046738161" description="TNase-like domain-containing protein" evidence="2">
    <location>
        <begin position="29"/>
        <end position="345"/>
    </location>
</feature>
<dbReference type="InterPro" id="IPR008613">
    <property type="entry name" value="Excalibur_Ca-bd_domain"/>
</dbReference>
<protein>
    <recommendedName>
        <fullName evidence="3">TNase-like domain-containing protein</fullName>
    </recommendedName>
</protein>
<sequence length="345" mass="36088">MRFPSRALAVLATAALAVPVAASTSAFAAATASPSPSPSPSASPTPSPTQTQTPAATNPSPQPTVTVTKTITPKAAPKTTKTTTAKAPRPKTVPKDAVQVTVKKVVDGDTADVVTVSGRTVRIGLLEADAPAKGACWSQEAAARLKALLPAGKPAWVRAAEQVPEQGRILIYLWSPKGVYVNGDMVRNGLAQTVNSFPEHSYTDWQYWEQVRAQTDKLGLWSGCWAADTYDKRESVQPPPGAGGATPAPIEPVDASPAPPGTTYSLEPIPQGATPGSVATVRPSPSPTPSPNPSASPSASNGSLDPKYDTCEDANANGYGPYYRGIDPEYVWYEDRDNDGVVCER</sequence>
<proteinExistence type="predicted"/>
<gene>
    <name evidence="4" type="ORF">Msi02_30240</name>
</gene>
<feature type="compositionally biased region" description="Pro residues" evidence="1">
    <location>
        <begin position="35"/>
        <end position="47"/>
    </location>
</feature>
<keyword evidence="2" id="KW-0732">Signal</keyword>
<accession>A0ABQ4GL97</accession>
<dbReference type="PROSITE" id="PS50830">
    <property type="entry name" value="TNASE_3"/>
    <property type="match status" value="1"/>
</dbReference>
<feature type="compositionally biased region" description="Pro residues" evidence="1">
    <location>
        <begin position="284"/>
        <end position="294"/>
    </location>
</feature>
<keyword evidence="5" id="KW-1185">Reference proteome</keyword>
<dbReference type="SMART" id="SM00318">
    <property type="entry name" value="SNc"/>
    <property type="match status" value="1"/>
</dbReference>
<comment type="caution">
    <text evidence="4">The sequence shown here is derived from an EMBL/GenBank/DDBJ whole genome shotgun (WGS) entry which is preliminary data.</text>
</comment>
<reference evidence="4 5" key="1">
    <citation type="submission" date="2021-01" db="EMBL/GenBank/DDBJ databases">
        <title>Whole genome shotgun sequence of Microbispora siamensis NBRC 104113.</title>
        <authorList>
            <person name="Komaki H."/>
            <person name="Tamura T."/>
        </authorList>
    </citation>
    <scope>NUCLEOTIDE SEQUENCE [LARGE SCALE GENOMIC DNA]</scope>
    <source>
        <strain evidence="4 5">NBRC 104113</strain>
    </source>
</reference>
<feature type="region of interest" description="Disordered" evidence="1">
    <location>
        <begin position="26"/>
        <end position="95"/>
    </location>
</feature>
<dbReference type="EMBL" id="BOOF01000014">
    <property type="protein sequence ID" value="GIH62207.1"/>
    <property type="molecule type" value="Genomic_DNA"/>
</dbReference>
<feature type="domain" description="TNase-like" evidence="3">
    <location>
        <begin position="96"/>
        <end position="223"/>
    </location>
</feature>
<evidence type="ECO:0000313" key="5">
    <source>
        <dbReference type="Proteomes" id="UP000660454"/>
    </source>
</evidence>
<feature type="signal peptide" evidence="2">
    <location>
        <begin position="1"/>
        <end position="28"/>
    </location>
</feature>
<dbReference type="InterPro" id="IPR016071">
    <property type="entry name" value="Staphylococal_nuclease_OB-fold"/>
</dbReference>
<dbReference type="Proteomes" id="UP000660454">
    <property type="component" value="Unassembled WGS sequence"/>
</dbReference>
<dbReference type="Pfam" id="PF00565">
    <property type="entry name" value="SNase"/>
    <property type="match status" value="1"/>
</dbReference>